<accession>A0A6J7U5E3</accession>
<evidence type="ECO:0000313" key="2">
    <source>
        <dbReference type="EMBL" id="CAB5060116.1"/>
    </source>
</evidence>
<dbReference type="Pfam" id="PF10722">
    <property type="entry name" value="YbjN"/>
    <property type="match status" value="1"/>
</dbReference>
<gene>
    <name evidence="1" type="ORF">UFOPK4098_01204</name>
    <name evidence="2" type="ORF">UFOPK4347_00256</name>
</gene>
<sequence>MSELFSEPDIEVIARHVDEWLAAYRQSHEVVVDAGRDPEAPRRWFMRMHGEEKEFTTIWLTLGQRTLRYETYVMPAPEENAEQLYEQALRRNAKLTGAHFSIGVENALFLRGELPITVLSEIEIDRVIGTLFAAVETHFPVLIRIGFASRFAE</sequence>
<proteinExistence type="predicted"/>
<dbReference type="InterPro" id="IPR019660">
    <property type="entry name" value="Put_sensory_transdc_reg_YbjN"/>
</dbReference>
<organism evidence="2">
    <name type="scientific">freshwater metagenome</name>
    <dbReference type="NCBI Taxonomy" id="449393"/>
    <lineage>
        <taxon>unclassified sequences</taxon>
        <taxon>metagenomes</taxon>
        <taxon>ecological metagenomes</taxon>
    </lineage>
</organism>
<dbReference type="EMBL" id="CAFBQU010000003">
    <property type="protein sequence ID" value="CAB5060116.1"/>
    <property type="molecule type" value="Genomic_DNA"/>
</dbReference>
<dbReference type="Gene3D" id="3.30.1460.10">
    <property type="match status" value="1"/>
</dbReference>
<protein>
    <submittedName>
        <fullName evidence="2">Unannotated protein</fullName>
    </submittedName>
</protein>
<dbReference type="EMBL" id="CAFBPN010000078">
    <property type="protein sequence ID" value="CAB5026786.1"/>
    <property type="molecule type" value="Genomic_DNA"/>
</dbReference>
<dbReference type="SUPFAM" id="SSF69635">
    <property type="entry name" value="Type III secretory system chaperone-like"/>
    <property type="match status" value="1"/>
</dbReference>
<name>A0A6J7U5E3_9ZZZZ</name>
<dbReference type="AlphaFoldDB" id="A0A6J7U5E3"/>
<reference evidence="2" key="1">
    <citation type="submission" date="2020-05" db="EMBL/GenBank/DDBJ databases">
        <authorList>
            <person name="Chiriac C."/>
            <person name="Salcher M."/>
            <person name="Ghai R."/>
            <person name="Kavagutti S V."/>
        </authorList>
    </citation>
    <scope>NUCLEOTIDE SEQUENCE</scope>
</reference>
<evidence type="ECO:0000313" key="1">
    <source>
        <dbReference type="EMBL" id="CAB5026786.1"/>
    </source>
</evidence>